<protein>
    <submittedName>
        <fullName evidence="1">Uncharacterized protein</fullName>
    </submittedName>
</protein>
<dbReference type="SUPFAM" id="SSF54593">
    <property type="entry name" value="Glyoxalase/Bleomycin resistance protein/Dihydroxybiphenyl dioxygenase"/>
    <property type="match status" value="1"/>
</dbReference>
<dbReference type="AlphaFoldDB" id="A0A291IQG9"/>
<evidence type="ECO:0000313" key="1">
    <source>
        <dbReference type="EMBL" id="OAI25587.1"/>
    </source>
</evidence>
<keyword evidence="2" id="KW-1185">Reference proteome</keyword>
<organism evidence="1 2">
    <name type="scientific">Methylomonas koyamae</name>
    <dbReference type="NCBI Taxonomy" id="702114"/>
    <lineage>
        <taxon>Bacteria</taxon>
        <taxon>Pseudomonadati</taxon>
        <taxon>Pseudomonadota</taxon>
        <taxon>Gammaproteobacteria</taxon>
        <taxon>Methylococcales</taxon>
        <taxon>Methylococcaceae</taxon>
        <taxon>Methylomonas</taxon>
    </lineage>
</organism>
<dbReference type="CDD" id="cd06588">
    <property type="entry name" value="PhnB_like"/>
    <property type="match status" value="1"/>
</dbReference>
<dbReference type="EMBL" id="LUUL01000080">
    <property type="protein sequence ID" value="OAI25587.1"/>
    <property type="molecule type" value="Genomic_DNA"/>
</dbReference>
<dbReference type="InterPro" id="IPR028973">
    <property type="entry name" value="PhnB-like"/>
</dbReference>
<dbReference type="InterPro" id="IPR009725">
    <property type="entry name" value="3_dmu_93_MTrfase"/>
</dbReference>
<dbReference type="Proteomes" id="UP000077734">
    <property type="component" value="Unassembled WGS sequence"/>
</dbReference>
<dbReference type="KEGG" id="mko:MKLM6_4310"/>
<sequence length="157" mass="17048">MATITPFLWFNDQAEQAMNFYLSVFEDGKVLNLSRYPAGAPLPEGTLMTAGFVLNGQEFVALNGGPAFGFNQAISFVVNCETQDELDYYWDKLATGGQIQQCGWLANRFGVPWQIVPTALGRLLGDPDPAKAARVMQAMLPMAKIDIAALERAAVAA</sequence>
<dbReference type="PANTHER" id="PTHR33990">
    <property type="entry name" value="PROTEIN YJDN-RELATED"/>
    <property type="match status" value="1"/>
</dbReference>
<evidence type="ECO:0000313" key="2">
    <source>
        <dbReference type="Proteomes" id="UP000077734"/>
    </source>
</evidence>
<dbReference type="PIRSF" id="PIRSF021700">
    <property type="entry name" value="3_dmu_93_MTrfase"/>
    <property type="match status" value="1"/>
</dbReference>
<accession>A0A291IQG9</accession>
<name>A0A291IQG9_9GAMM</name>
<dbReference type="Pfam" id="PF06983">
    <property type="entry name" value="3-dmu-9_3-mt"/>
    <property type="match status" value="1"/>
</dbReference>
<proteinExistence type="predicted"/>
<gene>
    <name evidence="1" type="ORF">A1356_00950</name>
</gene>
<dbReference type="RefSeq" id="WP_064027606.1">
    <property type="nucleotide sequence ID" value="NZ_CP023669.1"/>
</dbReference>
<reference evidence="1 2" key="1">
    <citation type="submission" date="2016-03" db="EMBL/GenBank/DDBJ databases">
        <authorList>
            <person name="Heylen K."/>
            <person name="De Vos P."/>
            <person name="Vekeman B."/>
        </authorList>
    </citation>
    <scope>NUCLEOTIDE SEQUENCE [LARGE SCALE GENOMIC DNA]</scope>
    <source>
        <strain evidence="1 2">R-49807</strain>
    </source>
</reference>
<comment type="caution">
    <text evidence="1">The sequence shown here is derived from an EMBL/GenBank/DDBJ whole genome shotgun (WGS) entry which is preliminary data.</text>
</comment>
<dbReference type="InterPro" id="IPR029068">
    <property type="entry name" value="Glyas_Bleomycin-R_OHBP_Dase"/>
</dbReference>
<dbReference type="Gene3D" id="3.10.180.10">
    <property type="entry name" value="2,3-Dihydroxybiphenyl 1,2-Dioxygenase, domain 1"/>
    <property type="match status" value="1"/>
</dbReference>